<comment type="caution">
    <text evidence="2">The sequence shown here is derived from an EMBL/GenBank/DDBJ whole genome shotgun (WGS) entry which is preliminary data.</text>
</comment>
<evidence type="ECO:0000313" key="3">
    <source>
        <dbReference type="Proteomes" id="UP000838686"/>
    </source>
</evidence>
<dbReference type="PANTHER" id="PTHR39639">
    <property type="entry name" value="CHROMOSOME 16, WHOLE GENOME SHOTGUN SEQUENCE"/>
    <property type="match status" value="1"/>
</dbReference>
<keyword evidence="3" id="KW-1185">Reference proteome</keyword>
<protein>
    <recommendedName>
        <fullName evidence="1">GmrSD restriction endonucleases N-terminal domain-containing protein</fullName>
    </recommendedName>
</protein>
<dbReference type="RefSeq" id="WP_236340007.1">
    <property type="nucleotide sequence ID" value="NZ_CAKMMF010000007.1"/>
</dbReference>
<dbReference type="PANTHER" id="PTHR39639:SF1">
    <property type="entry name" value="DUF262 DOMAIN-CONTAINING PROTEIN"/>
    <property type="match status" value="1"/>
</dbReference>
<gene>
    <name evidence="2" type="ORF">PAECIP111893_01667</name>
</gene>
<dbReference type="Pfam" id="PF03235">
    <property type="entry name" value="GmrSD_N"/>
    <property type="match status" value="1"/>
</dbReference>
<evidence type="ECO:0000313" key="2">
    <source>
        <dbReference type="EMBL" id="CAH1201596.1"/>
    </source>
</evidence>
<dbReference type="InterPro" id="IPR004919">
    <property type="entry name" value="GmrSD_N"/>
</dbReference>
<feature type="domain" description="GmrSD restriction endonucleases N-terminal" evidence="1">
    <location>
        <begin position="41"/>
        <end position="177"/>
    </location>
</feature>
<reference evidence="2" key="1">
    <citation type="submission" date="2022-01" db="EMBL/GenBank/DDBJ databases">
        <authorList>
            <person name="Criscuolo A."/>
        </authorList>
    </citation>
    <scope>NUCLEOTIDE SEQUENCE</scope>
    <source>
        <strain evidence="2">CIP111893</strain>
    </source>
</reference>
<dbReference type="Proteomes" id="UP000838686">
    <property type="component" value="Unassembled WGS sequence"/>
</dbReference>
<dbReference type="EMBL" id="CAKMMF010000007">
    <property type="protein sequence ID" value="CAH1201596.1"/>
    <property type="molecule type" value="Genomic_DNA"/>
</dbReference>
<accession>A0ABN8GC74</accession>
<name>A0ABN8GC74_9BACL</name>
<organism evidence="2 3">
    <name type="scientific">Paenibacillus plantiphilus</name>
    <dbReference type="NCBI Taxonomy" id="2905650"/>
    <lineage>
        <taxon>Bacteria</taxon>
        <taxon>Bacillati</taxon>
        <taxon>Bacillota</taxon>
        <taxon>Bacilli</taxon>
        <taxon>Bacillales</taxon>
        <taxon>Paenibacillaceae</taxon>
        <taxon>Paenibacillus</taxon>
    </lineage>
</organism>
<sequence length="355" mass="42014">MFNLERIEKQINDERKTVDYDTREFTIEIWVQKYETGLEADKNEIYVPEYQREFVWDDEKQSKFIESLILGLPIPILFLAENSDGRLEIVDGSQRIRTLAAFLNNKIKLTDLQKLSYLNNLCFKDLDATRQRKFRNIAVRTIVLSEDTTDTVKNDMFERINRGSELLTRMESRKGIYWGQFSDFIFKVCGENEDFKKVAPVHESWIKRQEHEELILRFFALVDLYPNYPDYQGIARTLDNYFIKKNNTFSDKEANDKTLIFTNMISFVEKHFKYGFSKNSYQQVSRVYFEAISVGIALALKQRPNLKISENKINSIINDSTFNNMISGKYKTHTPDRLLQRINYMKDSLLENSYI</sequence>
<evidence type="ECO:0000259" key="1">
    <source>
        <dbReference type="Pfam" id="PF03235"/>
    </source>
</evidence>
<proteinExistence type="predicted"/>